<keyword evidence="2" id="KW-1185">Reference proteome</keyword>
<sequence length="78" mass="8620">MMMTIADIQAGLKLLSIEEKQRVLALLLNDLAGDDEALKAKLTQEALDDVTAGRLIAHDDVKTWADSLETDHPRPLPR</sequence>
<dbReference type="Proteomes" id="UP000642144">
    <property type="component" value="Unassembled WGS sequence"/>
</dbReference>
<gene>
    <name evidence="1" type="ORF">GTP69_25765</name>
</gene>
<dbReference type="RefSeq" id="WP_161057555.1">
    <property type="nucleotide sequence ID" value="NZ_WWCT01000027.1"/>
</dbReference>
<evidence type="ECO:0000313" key="2">
    <source>
        <dbReference type="Proteomes" id="UP000642144"/>
    </source>
</evidence>
<organism evidence="1 2">
    <name type="scientific">Duganella levis</name>
    <dbReference type="NCBI Taxonomy" id="2692169"/>
    <lineage>
        <taxon>Bacteria</taxon>
        <taxon>Pseudomonadati</taxon>
        <taxon>Pseudomonadota</taxon>
        <taxon>Betaproteobacteria</taxon>
        <taxon>Burkholderiales</taxon>
        <taxon>Oxalobacteraceae</taxon>
        <taxon>Telluria group</taxon>
        <taxon>Duganella</taxon>
    </lineage>
</organism>
<evidence type="ECO:0008006" key="3">
    <source>
        <dbReference type="Google" id="ProtNLM"/>
    </source>
</evidence>
<protein>
    <recommendedName>
        <fullName evidence="3">Addiction module protein</fullName>
    </recommendedName>
</protein>
<accession>A0ABW9W7Y3</accession>
<evidence type="ECO:0000313" key="1">
    <source>
        <dbReference type="EMBL" id="MYN29818.1"/>
    </source>
</evidence>
<comment type="caution">
    <text evidence="1">The sequence shown here is derived from an EMBL/GenBank/DDBJ whole genome shotgun (WGS) entry which is preliminary data.</text>
</comment>
<name>A0ABW9W7Y3_9BURK</name>
<reference evidence="1 2" key="1">
    <citation type="submission" date="2019-12" db="EMBL/GenBank/DDBJ databases">
        <title>Novel species isolated from a subtropical stream in China.</title>
        <authorList>
            <person name="Lu H."/>
        </authorList>
    </citation>
    <scope>NUCLEOTIDE SEQUENCE [LARGE SCALE GENOMIC DNA]</scope>
    <source>
        <strain evidence="1 2">CY42W</strain>
    </source>
</reference>
<dbReference type="EMBL" id="WWCT01000027">
    <property type="protein sequence ID" value="MYN29818.1"/>
    <property type="molecule type" value="Genomic_DNA"/>
</dbReference>
<proteinExistence type="predicted"/>